<dbReference type="Gene3D" id="3.10.450.360">
    <property type="match status" value="1"/>
</dbReference>
<keyword evidence="3" id="KW-1185">Reference proteome</keyword>
<evidence type="ECO:0008006" key="4">
    <source>
        <dbReference type="Google" id="ProtNLM"/>
    </source>
</evidence>
<comment type="caution">
    <text evidence="2">The sequence shown here is derived from an EMBL/GenBank/DDBJ whole genome shotgun (WGS) entry which is preliminary data.</text>
</comment>
<dbReference type="Proteomes" id="UP001199816">
    <property type="component" value="Unassembled WGS sequence"/>
</dbReference>
<accession>A0ABS8PU40</accession>
<sequence length="149" mass="16673">MKLFILTAALSLGLNAMAAVPTNPTVNEKVIKTFNQVFSEAQNVQWSTTATYSQASFQSGAVATRVMIDNNGALIRTIRYYKENELPSHVLYQIRKKYEGKEIAGVTEISNNEGTSYHIIVNDNRNMYKVTVDNSGSLTQDAKYKRADR</sequence>
<reference evidence="2 3" key="1">
    <citation type="submission" date="2021-11" db="EMBL/GenBank/DDBJ databases">
        <title>Genomic of Niabella pedocola.</title>
        <authorList>
            <person name="Wu T."/>
        </authorList>
    </citation>
    <scope>NUCLEOTIDE SEQUENCE [LARGE SCALE GENOMIC DNA]</scope>
    <source>
        <strain evidence="2 3">JCM 31011</strain>
    </source>
</reference>
<proteinExistence type="predicted"/>
<gene>
    <name evidence="2" type="ORF">LQ567_17585</name>
</gene>
<dbReference type="EMBL" id="JAJNEC010000005">
    <property type="protein sequence ID" value="MCD2424597.1"/>
    <property type="molecule type" value="Genomic_DNA"/>
</dbReference>
<evidence type="ECO:0000313" key="3">
    <source>
        <dbReference type="Proteomes" id="UP001199816"/>
    </source>
</evidence>
<dbReference type="SUPFAM" id="SSF160574">
    <property type="entry name" value="BT0923-like"/>
    <property type="match status" value="1"/>
</dbReference>
<evidence type="ECO:0000313" key="2">
    <source>
        <dbReference type="EMBL" id="MCD2424597.1"/>
    </source>
</evidence>
<keyword evidence="1" id="KW-0732">Signal</keyword>
<evidence type="ECO:0000256" key="1">
    <source>
        <dbReference type="SAM" id="SignalP"/>
    </source>
</evidence>
<dbReference type="RefSeq" id="WP_231006717.1">
    <property type="nucleotide sequence ID" value="NZ_JAJNEC010000005.1"/>
</dbReference>
<feature type="signal peptide" evidence="1">
    <location>
        <begin position="1"/>
        <end position="18"/>
    </location>
</feature>
<name>A0ABS8PU40_9BACT</name>
<feature type="chain" id="PRO_5045286361" description="Beta-lactamase-inhibitor-like PepSY-like domain-containing protein" evidence="1">
    <location>
        <begin position="19"/>
        <end position="149"/>
    </location>
</feature>
<protein>
    <recommendedName>
        <fullName evidence="4">Beta-lactamase-inhibitor-like PepSY-like domain-containing protein</fullName>
    </recommendedName>
</protein>
<organism evidence="2 3">
    <name type="scientific">Niabella pedocola</name>
    <dbReference type="NCBI Taxonomy" id="1752077"/>
    <lineage>
        <taxon>Bacteria</taxon>
        <taxon>Pseudomonadati</taxon>
        <taxon>Bacteroidota</taxon>
        <taxon>Chitinophagia</taxon>
        <taxon>Chitinophagales</taxon>
        <taxon>Chitinophagaceae</taxon>
        <taxon>Niabella</taxon>
    </lineage>
</organism>